<dbReference type="RefSeq" id="WP_163588819.1">
    <property type="nucleotide sequence ID" value="NZ_CP040855.1"/>
</dbReference>
<proteinExistence type="predicted"/>
<feature type="transmembrane region" description="Helical" evidence="1">
    <location>
        <begin position="147"/>
        <end position="170"/>
    </location>
</feature>
<gene>
    <name evidence="2" type="ORF">FEE39_09390</name>
    <name evidence="3" type="ORF">FEE39_09560</name>
</gene>
<dbReference type="EMBL" id="CP040855">
    <property type="protein sequence ID" value="QIA88486.1"/>
    <property type="molecule type" value="Genomic_DNA"/>
</dbReference>
<dbReference type="AlphaFoldDB" id="A0A9X7T5T1"/>
<dbReference type="Proteomes" id="UP000464749">
    <property type="component" value="Plasmid unnamed1"/>
</dbReference>
<keyword evidence="2" id="KW-0614">Plasmid</keyword>
<sequence length="201" mass="22904">MDYKSAKKLCDENMQQVEKAKLKRFEDEQEQVIYLKSKMDEYVESPEFNSFVDRKIDENIGNGTLQNMELNEKGPLVILENEVLSDVTAKIGSYIREIAKNSSIKTIPMTDTAIDIIEEKLSRRGFCRLKSNETAYWTASTYKYLKAAYYSSCVMIVLGMVTMLSCALNNIGLEVILSFTPIIFFRICNCCNCGSLLFQIG</sequence>
<feature type="transmembrane region" description="Helical" evidence="1">
    <location>
        <begin position="176"/>
        <end position="198"/>
    </location>
</feature>
<evidence type="ECO:0000313" key="4">
    <source>
        <dbReference type="Proteomes" id="UP000464749"/>
    </source>
</evidence>
<keyword evidence="1" id="KW-0812">Transmembrane</keyword>
<organism evidence="2 4">
    <name type="scientific">Lactobacillus johnsonii</name>
    <dbReference type="NCBI Taxonomy" id="33959"/>
    <lineage>
        <taxon>Bacteria</taxon>
        <taxon>Bacillati</taxon>
        <taxon>Bacillota</taxon>
        <taxon>Bacilli</taxon>
        <taxon>Lactobacillales</taxon>
        <taxon>Lactobacillaceae</taxon>
        <taxon>Lactobacillus</taxon>
    </lineage>
</organism>
<protein>
    <submittedName>
        <fullName evidence="2">Uncharacterized protein</fullName>
    </submittedName>
</protein>
<reference evidence="2 4" key="1">
    <citation type="submission" date="2019-06" db="EMBL/GenBank/DDBJ databases">
        <title>Whole genome sequencing of Lactobacillus johnsonii strain G2A.</title>
        <authorList>
            <person name="Conlan S."/>
            <person name="Thomas P.J."/>
            <person name="Mullikin J."/>
            <person name="Singer J."/>
            <person name="Weaver C."/>
            <person name="Segre J.A."/>
        </authorList>
    </citation>
    <scope>NUCLEOTIDE SEQUENCE [LARGE SCALE GENOMIC DNA]</scope>
    <source>
        <strain evidence="2 4">G2A</strain>
        <plasmid evidence="2 4">unnamed1</plasmid>
    </source>
</reference>
<dbReference type="EMBL" id="CP040855">
    <property type="protein sequence ID" value="QIA88454.1"/>
    <property type="molecule type" value="Genomic_DNA"/>
</dbReference>
<evidence type="ECO:0000313" key="2">
    <source>
        <dbReference type="EMBL" id="QIA88454.1"/>
    </source>
</evidence>
<evidence type="ECO:0000256" key="1">
    <source>
        <dbReference type="SAM" id="Phobius"/>
    </source>
</evidence>
<keyword evidence="1" id="KW-0472">Membrane</keyword>
<accession>A0A9X7T5T1</accession>
<name>A0A9X7T5T1_LACJH</name>
<keyword evidence="1" id="KW-1133">Transmembrane helix</keyword>
<evidence type="ECO:0000313" key="3">
    <source>
        <dbReference type="EMBL" id="QIA88486.1"/>
    </source>
</evidence>
<geneLocation type="plasmid" evidence="2 4">
    <name>unnamed1</name>
</geneLocation>